<organism evidence="2 3">
    <name type="scientific">Coniochaeta pulveracea</name>
    <dbReference type="NCBI Taxonomy" id="177199"/>
    <lineage>
        <taxon>Eukaryota</taxon>
        <taxon>Fungi</taxon>
        <taxon>Dikarya</taxon>
        <taxon>Ascomycota</taxon>
        <taxon>Pezizomycotina</taxon>
        <taxon>Sordariomycetes</taxon>
        <taxon>Sordariomycetidae</taxon>
        <taxon>Coniochaetales</taxon>
        <taxon>Coniochaetaceae</taxon>
        <taxon>Coniochaeta</taxon>
    </lineage>
</organism>
<keyword evidence="3" id="KW-1185">Reference proteome</keyword>
<feature type="non-terminal residue" evidence="2">
    <location>
        <position position="98"/>
    </location>
</feature>
<evidence type="ECO:0000313" key="3">
    <source>
        <dbReference type="Proteomes" id="UP000275385"/>
    </source>
</evidence>
<dbReference type="AlphaFoldDB" id="A0A420Y248"/>
<dbReference type="Proteomes" id="UP000275385">
    <property type="component" value="Unassembled WGS sequence"/>
</dbReference>
<sequence>MNNQASHRAAEGNDSFRTTPCQGHRASINCTERMNARTTLSTRIHILSERRQALLRLSQSSNSRQQVKGTSRKDLGLRRHIFSKAATRTSNGSSIINN</sequence>
<dbReference type="EMBL" id="QVQW01000065">
    <property type="protein sequence ID" value="RKU41939.1"/>
    <property type="molecule type" value="Genomic_DNA"/>
</dbReference>
<protein>
    <submittedName>
        <fullName evidence="2">Uncharacterized protein</fullName>
    </submittedName>
</protein>
<proteinExistence type="predicted"/>
<gene>
    <name evidence="2" type="ORF">DL546_004480</name>
</gene>
<name>A0A420Y248_9PEZI</name>
<feature type="region of interest" description="Disordered" evidence="1">
    <location>
        <begin position="1"/>
        <end position="23"/>
    </location>
</feature>
<reference evidence="2 3" key="1">
    <citation type="submission" date="2018-08" db="EMBL/GenBank/DDBJ databases">
        <title>Draft genome of the lignicolous fungus Coniochaeta pulveracea.</title>
        <authorList>
            <person name="Borstlap C.J."/>
            <person name="De Witt R.N."/>
            <person name="Botha A."/>
            <person name="Volschenk H."/>
        </authorList>
    </citation>
    <scope>NUCLEOTIDE SEQUENCE [LARGE SCALE GENOMIC DNA]</scope>
    <source>
        <strain evidence="2 3">CAB683</strain>
    </source>
</reference>
<comment type="caution">
    <text evidence="2">The sequence shown here is derived from an EMBL/GenBank/DDBJ whole genome shotgun (WGS) entry which is preliminary data.</text>
</comment>
<evidence type="ECO:0000313" key="2">
    <source>
        <dbReference type="EMBL" id="RKU41939.1"/>
    </source>
</evidence>
<evidence type="ECO:0000256" key="1">
    <source>
        <dbReference type="SAM" id="MobiDB-lite"/>
    </source>
</evidence>
<accession>A0A420Y248</accession>